<accession>A0AAV5FIM0</accession>
<dbReference type="EMBL" id="BQKI01000085">
    <property type="protein sequence ID" value="GJN34140.1"/>
    <property type="molecule type" value="Genomic_DNA"/>
</dbReference>
<protein>
    <recommendedName>
        <fullName evidence="1">Reverse transcriptase zinc-binding domain-containing protein</fullName>
    </recommendedName>
</protein>
<dbReference type="PANTHER" id="PTHR36617">
    <property type="entry name" value="PROTEIN, PUTATIVE-RELATED"/>
    <property type="match status" value="1"/>
</dbReference>
<evidence type="ECO:0000259" key="1">
    <source>
        <dbReference type="Pfam" id="PF13966"/>
    </source>
</evidence>
<organism evidence="2 3">
    <name type="scientific">Eleusine coracana subsp. coracana</name>
    <dbReference type="NCBI Taxonomy" id="191504"/>
    <lineage>
        <taxon>Eukaryota</taxon>
        <taxon>Viridiplantae</taxon>
        <taxon>Streptophyta</taxon>
        <taxon>Embryophyta</taxon>
        <taxon>Tracheophyta</taxon>
        <taxon>Spermatophyta</taxon>
        <taxon>Magnoliopsida</taxon>
        <taxon>Liliopsida</taxon>
        <taxon>Poales</taxon>
        <taxon>Poaceae</taxon>
        <taxon>PACMAD clade</taxon>
        <taxon>Chloridoideae</taxon>
        <taxon>Cynodonteae</taxon>
        <taxon>Eleusininae</taxon>
        <taxon>Eleusine</taxon>
    </lineage>
</organism>
<reference evidence="2" key="1">
    <citation type="journal article" date="2018" name="DNA Res.">
        <title>Multiple hybrid de novo genome assembly of finger millet, an orphan allotetraploid crop.</title>
        <authorList>
            <person name="Hatakeyama M."/>
            <person name="Aluri S."/>
            <person name="Balachadran M.T."/>
            <person name="Sivarajan S.R."/>
            <person name="Patrignani A."/>
            <person name="Gruter S."/>
            <person name="Poveda L."/>
            <person name="Shimizu-Inatsugi R."/>
            <person name="Baeten J."/>
            <person name="Francoijs K.J."/>
            <person name="Nataraja K.N."/>
            <person name="Reddy Y.A.N."/>
            <person name="Phadnis S."/>
            <person name="Ravikumar R.L."/>
            <person name="Schlapbach R."/>
            <person name="Sreeman S.M."/>
            <person name="Shimizu K.K."/>
        </authorList>
    </citation>
    <scope>NUCLEOTIDE SEQUENCE</scope>
</reference>
<comment type="caution">
    <text evidence="2">The sequence shown here is derived from an EMBL/GenBank/DDBJ whole genome shotgun (WGS) entry which is preliminary data.</text>
</comment>
<proteinExistence type="predicted"/>
<dbReference type="AlphaFoldDB" id="A0AAV5FIM0"/>
<sequence length="277" mass="32499">MTTTVGDGRSTLFWTDRWINGKSIQELAPALMPFVKRRGWRARTVHDALTQNTWLRDIVGGLPVLATWQFLLLWDVLTTVELMPEERDAHVWTPCPSGIFSSKSAYQRYFVGGISFEPHKRLWRTWAPLKIKIFVWLAIWRRCWTADRLERRGLPHPAVCPLCDQAEESIDHILVSCVFVREVWFRVLSSVHLEVVTPTPDDTVFQFWWRRASKKVTREQRKGFNTLVMLVVWETWKHRNRCVFNGLPPRSQQLLDDILQEARLWALAGARKLRALL</sequence>
<keyword evidence="3" id="KW-1185">Reference proteome</keyword>
<dbReference type="InterPro" id="IPR026960">
    <property type="entry name" value="RVT-Znf"/>
</dbReference>
<dbReference type="Pfam" id="PF13966">
    <property type="entry name" value="zf-RVT"/>
    <property type="match status" value="1"/>
</dbReference>
<dbReference type="Proteomes" id="UP001054889">
    <property type="component" value="Unassembled WGS sequence"/>
</dbReference>
<dbReference type="PANTHER" id="PTHR36617:SF17">
    <property type="entry name" value="OS01G0114800 PROTEIN"/>
    <property type="match status" value="1"/>
</dbReference>
<gene>
    <name evidence="2" type="primary">gb22782</name>
    <name evidence="2" type="ORF">PR202_gb22782</name>
</gene>
<feature type="domain" description="Reverse transcriptase zinc-binding" evidence="1">
    <location>
        <begin position="100"/>
        <end position="184"/>
    </location>
</feature>
<reference evidence="2" key="2">
    <citation type="submission" date="2021-12" db="EMBL/GenBank/DDBJ databases">
        <title>Resequencing data analysis of finger millet.</title>
        <authorList>
            <person name="Hatakeyama M."/>
            <person name="Aluri S."/>
            <person name="Balachadran M.T."/>
            <person name="Sivarajan S.R."/>
            <person name="Poveda L."/>
            <person name="Shimizu-Inatsugi R."/>
            <person name="Schlapbach R."/>
            <person name="Sreeman S.M."/>
            <person name="Shimizu K.K."/>
        </authorList>
    </citation>
    <scope>NUCLEOTIDE SEQUENCE</scope>
</reference>
<evidence type="ECO:0000313" key="2">
    <source>
        <dbReference type="EMBL" id="GJN34140.1"/>
    </source>
</evidence>
<evidence type="ECO:0000313" key="3">
    <source>
        <dbReference type="Proteomes" id="UP001054889"/>
    </source>
</evidence>
<name>A0AAV5FIM0_ELECO</name>